<comment type="caution">
    <text evidence="9">The sequence shown here is derived from an EMBL/GenBank/DDBJ whole genome shotgun (WGS) entry which is preliminary data.</text>
</comment>
<keyword evidence="3" id="KW-1003">Cell membrane</keyword>
<keyword evidence="5 7" id="KW-1133">Transmembrane helix</keyword>
<evidence type="ECO:0000313" key="8">
    <source>
        <dbReference type="EMBL" id="MDC0827486.1"/>
    </source>
</evidence>
<organism evidence="9 10">
    <name type="scientific">Faecalitalea cylindroides</name>
    <dbReference type="NCBI Taxonomy" id="39483"/>
    <lineage>
        <taxon>Bacteria</taxon>
        <taxon>Bacillati</taxon>
        <taxon>Bacillota</taxon>
        <taxon>Erysipelotrichia</taxon>
        <taxon>Erysipelotrichales</taxon>
        <taxon>Erysipelotrichaceae</taxon>
        <taxon>Faecalitalea</taxon>
    </lineage>
</organism>
<feature type="transmembrane region" description="Helical" evidence="7">
    <location>
        <begin position="117"/>
        <end position="135"/>
    </location>
</feature>
<evidence type="ECO:0000256" key="7">
    <source>
        <dbReference type="SAM" id="Phobius"/>
    </source>
</evidence>
<comment type="subcellular location">
    <subcellularLocation>
        <location evidence="1">Cell membrane</location>
        <topology evidence="1">Multi-pass membrane protein</topology>
    </subcellularLocation>
</comment>
<dbReference type="Proteomes" id="UP000195447">
    <property type="component" value="Unassembled WGS sequence"/>
</dbReference>
<dbReference type="PANTHER" id="PTHR43663:SF1">
    <property type="entry name" value="CHROMATE TRANSPORTER"/>
    <property type="match status" value="1"/>
</dbReference>
<dbReference type="EMBL" id="NFKM01000008">
    <property type="protein sequence ID" value="OUP60955.1"/>
    <property type="molecule type" value="Genomic_DNA"/>
</dbReference>
<feature type="transmembrane region" description="Helical" evidence="7">
    <location>
        <begin position="141"/>
        <end position="160"/>
    </location>
</feature>
<evidence type="ECO:0000256" key="6">
    <source>
        <dbReference type="ARBA" id="ARBA00023136"/>
    </source>
</evidence>
<keyword evidence="4 7" id="KW-0812">Transmembrane</keyword>
<dbReference type="Pfam" id="PF02417">
    <property type="entry name" value="Chromate_transp"/>
    <property type="match status" value="1"/>
</dbReference>
<sequence length="184" mass="19663">MILIQLLLSFLQVGLLSIGGGYAALPIIQNQVVDLNHWLTVREFGDIVTISQMTPGPIAINAATFVGTKIAGVPGAIVSTLGTVLPSFVIVLFLAWFYYKYRQLRSVKAILKGLRPAVTALIAASGVSMIIACFWPEGAVSLSALNIESLILFIGAFIVLRKFKTGPIKVMVACGLVALVISYL</sequence>
<protein>
    <submittedName>
        <fullName evidence="9">Chromate transporter</fullName>
    </submittedName>
</protein>
<dbReference type="EMBL" id="JAQNCK010000004">
    <property type="protein sequence ID" value="MDC0827486.1"/>
    <property type="molecule type" value="Genomic_DNA"/>
</dbReference>
<dbReference type="GO" id="GO:0015109">
    <property type="term" value="F:chromate transmembrane transporter activity"/>
    <property type="evidence" value="ECO:0007669"/>
    <property type="project" value="InterPro"/>
</dbReference>
<evidence type="ECO:0000256" key="4">
    <source>
        <dbReference type="ARBA" id="ARBA00022692"/>
    </source>
</evidence>
<dbReference type="InterPro" id="IPR052518">
    <property type="entry name" value="CHR_Transporter"/>
</dbReference>
<dbReference type="AlphaFoldDB" id="A0A1Y4LWH4"/>
<gene>
    <name evidence="9" type="ORF">B5F14_05235</name>
    <name evidence="8" type="ORF">POG00_02045</name>
</gene>
<name>A0A1Y4LWH4_9FIRM</name>
<evidence type="ECO:0000256" key="5">
    <source>
        <dbReference type="ARBA" id="ARBA00022989"/>
    </source>
</evidence>
<feature type="transmembrane region" description="Helical" evidence="7">
    <location>
        <begin position="76"/>
        <end position="97"/>
    </location>
</feature>
<evidence type="ECO:0000256" key="3">
    <source>
        <dbReference type="ARBA" id="ARBA00022475"/>
    </source>
</evidence>
<reference evidence="8" key="3">
    <citation type="submission" date="2023-01" db="EMBL/GenBank/DDBJ databases">
        <title>Human gut microbiome strain richness.</title>
        <authorList>
            <person name="Chen-Liaw A."/>
        </authorList>
    </citation>
    <scope>NUCLEOTIDE SEQUENCE</scope>
    <source>
        <strain evidence="8">D55st1_G4_D55t1_190419</strain>
    </source>
</reference>
<keyword evidence="10" id="KW-1185">Reference proteome</keyword>
<dbReference type="InterPro" id="IPR003370">
    <property type="entry name" value="Chromate_transpt"/>
</dbReference>
<proteinExistence type="inferred from homology"/>
<accession>A0A1Y4LWH4</accession>
<evidence type="ECO:0000313" key="10">
    <source>
        <dbReference type="Proteomes" id="UP000195447"/>
    </source>
</evidence>
<reference evidence="9" key="2">
    <citation type="journal article" date="2018" name="BMC Genomics">
        <title>Whole genome sequencing and function prediction of 133 gut anaerobes isolated from chicken caecum in pure cultures.</title>
        <authorList>
            <person name="Medvecky M."/>
            <person name="Cejkova D."/>
            <person name="Polansky O."/>
            <person name="Karasova D."/>
            <person name="Kubasova T."/>
            <person name="Cizek A."/>
            <person name="Rychlik I."/>
        </authorList>
    </citation>
    <scope>NUCLEOTIDE SEQUENCE</scope>
    <source>
        <strain evidence="9">An178</strain>
    </source>
</reference>
<evidence type="ECO:0000313" key="9">
    <source>
        <dbReference type="EMBL" id="OUP60955.1"/>
    </source>
</evidence>
<keyword evidence="6 7" id="KW-0472">Membrane</keyword>
<comment type="similarity">
    <text evidence="2">Belongs to the chromate ion transporter (CHR) (TC 2.A.51) family.</text>
</comment>
<dbReference type="RefSeq" id="WP_015535586.1">
    <property type="nucleotide sequence ID" value="NZ_CABKSV010000097.1"/>
</dbReference>
<evidence type="ECO:0000256" key="2">
    <source>
        <dbReference type="ARBA" id="ARBA00005262"/>
    </source>
</evidence>
<dbReference type="Proteomes" id="UP001220658">
    <property type="component" value="Unassembled WGS sequence"/>
</dbReference>
<reference evidence="10" key="1">
    <citation type="submission" date="2017-04" db="EMBL/GenBank/DDBJ databases">
        <title>Function of individual gut microbiota members based on whole genome sequencing of pure cultures obtained from chicken caecum.</title>
        <authorList>
            <person name="Medvecky M."/>
            <person name="Cejkova D."/>
            <person name="Polansky O."/>
            <person name="Karasova D."/>
            <person name="Kubasova T."/>
            <person name="Cizek A."/>
            <person name="Rychlik I."/>
        </authorList>
    </citation>
    <scope>NUCLEOTIDE SEQUENCE [LARGE SCALE GENOMIC DNA]</scope>
    <source>
        <strain evidence="10">An178</strain>
    </source>
</reference>
<evidence type="ECO:0000256" key="1">
    <source>
        <dbReference type="ARBA" id="ARBA00004651"/>
    </source>
</evidence>
<dbReference type="PANTHER" id="PTHR43663">
    <property type="entry name" value="CHROMATE TRANSPORT PROTEIN-RELATED"/>
    <property type="match status" value="1"/>
</dbReference>
<dbReference type="GO" id="GO:0005886">
    <property type="term" value="C:plasma membrane"/>
    <property type="evidence" value="ECO:0007669"/>
    <property type="project" value="UniProtKB-SubCell"/>
</dbReference>